<dbReference type="SMART" id="SM00220">
    <property type="entry name" value="S_TKc"/>
    <property type="match status" value="1"/>
</dbReference>
<organism evidence="23 24">
    <name type="scientific">Cephus cinctus</name>
    <name type="common">Wheat stem sawfly</name>
    <dbReference type="NCBI Taxonomy" id="211228"/>
    <lineage>
        <taxon>Eukaryota</taxon>
        <taxon>Metazoa</taxon>
        <taxon>Ecdysozoa</taxon>
        <taxon>Arthropoda</taxon>
        <taxon>Hexapoda</taxon>
        <taxon>Insecta</taxon>
        <taxon>Pterygota</taxon>
        <taxon>Neoptera</taxon>
        <taxon>Endopterygota</taxon>
        <taxon>Hymenoptera</taxon>
        <taxon>Cephoidea</taxon>
        <taxon>Cephidae</taxon>
        <taxon>Cephus</taxon>
    </lineage>
</organism>
<keyword evidence="8 19" id="KW-0812">Transmembrane</keyword>
<comment type="cofactor">
    <cofactor evidence="2">
        <name>Mg(2+)</name>
        <dbReference type="ChEBI" id="CHEBI:18420"/>
    </cofactor>
</comment>
<evidence type="ECO:0000256" key="10">
    <source>
        <dbReference type="ARBA" id="ARBA00022729"/>
    </source>
</evidence>
<proteinExistence type="inferred from homology"/>
<dbReference type="GO" id="GO:0005524">
    <property type="term" value="F:ATP binding"/>
    <property type="evidence" value="ECO:0007669"/>
    <property type="project" value="UniProtKB-UniRule"/>
</dbReference>
<dbReference type="Pfam" id="PF00069">
    <property type="entry name" value="Pkinase"/>
    <property type="match status" value="1"/>
</dbReference>
<dbReference type="InterPro" id="IPR000333">
    <property type="entry name" value="TGFB_receptor"/>
</dbReference>
<name>A0AAJ7RDB7_CEPCN</name>
<dbReference type="GO" id="GO:0043235">
    <property type="term" value="C:receptor complex"/>
    <property type="evidence" value="ECO:0007669"/>
    <property type="project" value="TreeGrafter"/>
</dbReference>
<dbReference type="InterPro" id="IPR017441">
    <property type="entry name" value="Protein_kinase_ATP_BS"/>
</dbReference>
<dbReference type="PROSITE" id="PS00107">
    <property type="entry name" value="PROTEIN_KINASE_ATP"/>
    <property type="match status" value="1"/>
</dbReference>
<dbReference type="InterPro" id="IPR000719">
    <property type="entry name" value="Prot_kinase_dom"/>
</dbReference>
<evidence type="ECO:0000259" key="21">
    <source>
        <dbReference type="PROSITE" id="PS50011"/>
    </source>
</evidence>
<sequence length="510" mass="57470">MTNTFLNYKAATLFLLSIFPWIQKTLCIICFCEKHCSENQSSGSCEVKSGGHCFVAVKNIWEPEKGEYIQQWTSGCLSSKKIGSEKCESYLMPRLQGHLIKCCNETSFCNSHEIRIRPTLATRMTISSQALLILSVASLSVSLFLFSLSIVIIYHRYSTDDTKAYPTPKATQSNLRDLIDQSSGSGSGLQLLVERTIAKQLTLFECIGKGRYGEVWMAKWRADKVAVKIFLTSEESAWFKEIEIYNTVLMIHENILGCIAADIQGTGTWTQMLLITDYHENGSLFEYLQAKILDKTALLKICLSMAAGIAYLHTEIFGTPGKPALAHRDIKSKNILIKRNGECAIADFGLAVRFSSKSGTIDAVSDIRVGTRRYMAPEVLDQTLDVTSFNAFKMADVYSMGLVLWEACRRCTTDFRTSVVDFYSLPYQDVVPSNPSFEDMKLVVCVKRLRPPMPTRWESDTVLYSLRQTILECWHQVPGVRLTALRVKKTLSKLYINNLNNTIDDKNIIV</sequence>
<dbReference type="GO" id="GO:0046872">
    <property type="term" value="F:metal ion binding"/>
    <property type="evidence" value="ECO:0007669"/>
    <property type="project" value="UniProtKB-KW"/>
</dbReference>
<feature type="domain" description="Protein kinase" evidence="21">
    <location>
        <begin position="201"/>
        <end position="496"/>
    </location>
</feature>
<accession>A0AAJ7RDB7</accession>
<evidence type="ECO:0000256" key="12">
    <source>
        <dbReference type="ARBA" id="ARBA00022777"/>
    </source>
</evidence>
<keyword evidence="9" id="KW-0479">Metal-binding</keyword>
<dbReference type="PANTHER" id="PTHR23255:SF71">
    <property type="entry name" value="RECEPTOR PROTEIN SERINE_THREONINE KINASE"/>
    <property type="match status" value="1"/>
</dbReference>
<evidence type="ECO:0000256" key="5">
    <source>
        <dbReference type="ARBA" id="ARBA00012401"/>
    </source>
</evidence>
<protein>
    <recommendedName>
        <fullName evidence="5">receptor protein serine/threonine kinase</fullName>
        <ecNumber evidence="5">2.7.11.30</ecNumber>
    </recommendedName>
</protein>
<reference evidence="24" key="1">
    <citation type="submission" date="2025-08" db="UniProtKB">
        <authorList>
            <consortium name="RefSeq"/>
        </authorList>
    </citation>
    <scope>IDENTIFICATION</scope>
</reference>
<evidence type="ECO:0000313" key="24">
    <source>
        <dbReference type="RefSeq" id="XP_024938311.1"/>
    </source>
</evidence>
<feature type="transmembrane region" description="Helical" evidence="19">
    <location>
        <begin position="130"/>
        <end position="154"/>
    </location>
</feature>
<keyword evidence="14" id="KW-0460">Magnesium</keyword>
<comment type="similarity">
    <text evidence="4">Belongs to the protein kinase superfamily. TKL Ser/Thr protein kinase family. TGFB receptor subfamily.</text>
</comment>
<keyword evidence="12" id="KW-0418">Kinase</keyword>
<dbReference type="GO" id="GO:0005886">
    <property type="term" value="C:plasma membrane"/>
    <property type="evidence" value="ECO:0007669"/>
    <property type="project" value="TreeGrafter"/>
</dbReference>
<keyword evidence="11 18" id="KW-0547">Nucleotide-binding</keyword>
<dbReference type="GO" id="GO:0071363">
    <property type="term" value="P:cellular response to growth factor stimulus"/>
    <property type="evidence" value="ECO:0007669"/>
    <property type="project" value="TreeGrafter"/>
</dbReference>
<keyword evidence="17 24" id="KW-0675">Receptor</keyword>
<dbReference type="RefSeq" id="XP_024938311.1">
    <property type="nucleotide sequence ID" value="XM_025082543.1"/>
</dbReference>
<dbReference type="PROSITE" id="PS51256">
    <property type="entry name" value="GS"/>
    <property type="match status" value="1"/>
</dbReference>
<keyword evidence="10 20" id="KW-0732">Signal</keyword>
<evidence type="ECO:0000256" key="6">
    <source>
        <dbReference type="ARBA" id="ARBA00022527"/>
    </source>
</evidence>
<evidence type="ECO:0000256" key="16">
    <source>
        <dbReference type="ARBA" id="ARBA00023136"/>
    </source>
</evidence>
<dbReference type="InterPro" id="IPR008271">
    <property type="entry name" value="Ser/Thr_kinase_AS"/>
</dbReference>
<dbReference type="EC" id="2.7.11.30" evidence="5"/>
<evidence type="ECO:0000256" key="9">
    <source>
        <dbReference type="ARBA" id="ARBA00022723"/>
    </source>
</evidence>
<evidence type="ECO:0000256" key="1">
    <source>
        <dbReference type="ARBA" id="ARBA00001936"/>
    </source>
</evidence>
<dbReference type="SMART" id="SM00467">
    <property type="entry name" value="GS"/>
    <property type="match status" value="1"/>
</dbReference>
<dbReference type="InterPro" id="IPR003605">
    <property type="entry name" value="GS_dom"/>
</dbReference>
<evidence type="ECO:0000256" key="20">
    <source>
        <dbReference type="SAM" id="SignalP"/>
    </source>
</evidence>
<dbReference type="AlphaFoldDB" id="A0AAJ7RDB7"/>
<dbReference type="Gene3D" id="1.10.510.10">
    <property type="entry name" value="Transferase(Phosphotransferase) domain 1"/>
    <property type="match status" value="1"/>
</dbReference>
<dbReference type="Gene3D" id="2.10.60.10">
    <property type="entry name" value="CD59"/>
    <property type="match status" value="1"/>
</dbReference>
<evidence type="ECO:0000256" key="11">
    <source>
        <dbReference type="ARBA" id="ARBA00022741"/>
    </source>
</evidence>
<evidence type="ECO:0000256" key="8">
    <source>
        <dbReference type="ARBA" id="ARBA00022692"/>
    </source>
</evidence>
<keyword evidence="15 19" id="KW-1133">Transmembrane helix</keyword>
<evidence type="ECO:0000256" key="7">
    <source>
        <dbReference type="ARBA" id="ARBA00022679"/>
    </source>
</evidence>
<dbReference type="Pfam" id="PF08515">
    <property type="entry name" value="TGF_beta_GS"/>
    <property type="match status" value="1"/>
</dbReference>
<keyword evidence="13 18" id="KW-0067">ATP-binding</keyword>
<evidence type="ECO:0000313" key="23">
    <source>
        <dbReference type="Proteomes" id="UP000694920"/>
    </source>
</evidence>
<dbReference type="PROSITE" id="PS50011">
    <property type="entry name" value="PROTEIN_KINASE_DOM"/>
    <property type="match status" value="1"/>
</dbReference>
<gene>
    <name evidence="24" type="primary">LOC107265058</name>
</gene>
<dbReference type="SUPFAM" id="SSF56112">
    <property type="entry name" value="Protein kinase-like (PK-like)"/>
    <property type="match status" value="1"/>
</dbReference>
<feature type="domain" description="GS" evidence="22">
    <location>
        <begin position="173"/>
        <end position="200"/>
    </location>
</feature>
<dbReference type="GeneID" id="107265058"/>
<dbReference type="PROSITE" id="PS00108">
    <property type="entry name" value="PROTEIN_KINASE_ST"/>
    <property type="match status" value="1"/>
</dbReference>
<evidence type="ECO:0000256" key="17">
    <source>
        <dbReference type="ARBA" id="ARBA00023170"/>
    </source>
</evidence>
<dbReference type="CDD" id="cd23596">
    <property type="entry name" value="TFP_LU_ECD_Tkv"/>
    <property type="match status" value="1"/>
</dbReference>
<comment type="cofactor">
    <cofactor evidence="1">
        <name>Mn(2+)</name>
        <dbReference type="ChEBI" id="CHEBI:29035"/>
    </cofactor>
</comment>
<keyword evidence="7" id="KW-0808">Transferase</keyword>
<dbReference type="InterPro" id="IPR045860">
    <property type="entry name" value="Snake_toxin-like_sf"/>
</dbReference>
<keyword evidence="6" id="KW-0723">Serine/threonine-protein kinase</keyword>
<evidence type="ECO:0000259" key="22">
    <source>
        <dbReference type="PROSITE" id="PS51256"/>
    </source>
</evidence>
<dbReference type="InterPro" id="IPR011009">
    <property type="entry name" value="Kinase-like_dom_sf"/>
</dbReference>
<evidence type="ECO:0000256" key="14">
    <source>
        <dbReference type="ARBA" id="ARBA00022842"/>
    </source>
</evidence>
<feature type="signal peptide" evidence="20">
    <location>
        <begin position="1"/>
        <end position="27"/>
    </location>
</feature>
<comment type="subcellular location">
    <subcellularLocation>
        <location evidence="3">Membrane</location>
        <topology evidence="3">Single-pass type I membrane protein</topology>
    </subcellularLocation>
</comment>
<evidence type="ECO:0000256" key="4">
    <source>
        <dbReference type="ARBA" id="ARBA00009605"/>
    </source>
</evidence>
<evidence type="ECO:0000256" key="18">
    <source>
        <dbReference type="PROSITE-ProRule" id="PRU10141"/>
    </source>
</evidence>
<keyword evidence="23" id="KW-1185">Reference proteome</keyword>
<dbReference type="PANTHER" id="PTHR23255">
    <property type="entry name" value="TRANSFORMING GROWTH FACTOR-BETA RECEPTOR TYPE I AND II"/>
    <property type="match status" value="1"/>
</dbReference>
<evidence type="ECO:0000256" key="15">
    <source>
        <dbReference type="ARBA" id="ARBA00022989"/>
    </source>
</evidence>
<dbReference type="Gene3D" id="3.30.200.20">
    <property type="entry name" value="Phosphorylase Kinase, domain 1"/>
    <property type="match status" value="1"/>
</dbReference>
<evidence type="ECO:0000256" key="19">
    <source>
        <dbReference type="SAM" id="Phobius"/>
    </source>
</evidence>
<evidence type="ECO:0000256" key="13">
    <source>
        <dbReference type="ARBA" id="ARBA00022840"/>
    </source>
</evidence>
<feature type="chain" id="PRO_5042561925" description="receptor protein serine/threonine kinase" evidence="20">
    <location>
        <begin position="28"/>
        <end position="510"/>
    </location>
</feature>
<feature type="binding site" evidence="18">
    <location>
        <position position="228"/>
    </location>
    <ligand>
        <name>ATP</name>
        <dbReference type="ChEBI" id="CHEBI:30616"/>
    </ligand>
</feature>
<evidence type="ECO:0000256" key="3">
    <source>
        <dbReference type="ARBA" id="ARBA00004479"/>
    </source>
</evidence>
<dbReference type="Proteomes" id="UP000694920">
    <property type="component" value="Unplaced"/>
</dbReference>
<dbReference type="GO" id="GO:0004675">
    <property type="term" value="F:transmembrane receptor protein serine/threonine kinase activity"/>
    <property type="evidence" value="ECO:0007669"/>
    <property type="project" value="UniProtKB-EC"/>
</dbReference>
<evidence type="ECO:0000256" key="2">
    <source>
        <dbReference type="ARBA" id="ARBA00001946"/>
    </source>
</evidence>
<keyword evidence="16 19" id="KW-0472">Membrane</keyword>
<dbReference type="FunFam" id="1.10.510.10:FF:000018">
    <property type="entry name" value="Receptor protein serine/threonine kinase"/>
    <property type="match status" value="1"/>
</dbReference>